<evidence type="ECO:0000313" key="2">
    <source>
        <dbReference type="Proteomes" id="UP000019197"/>
    </source>
</evidence>
<accession>W1IW57</accession>
<sequence>MSDQRNGSTNFVTRDIGSIPEIFQEWNRGGALFGGGQGEQIPAKSNSFQVYSSVGIENDPR</sequence>
<gene>
    <name evidence="1" type="ORF">XCR1_1710007</name>
</gene>
<comment type="caution">
    <text evidence="1">The sequence shown here is derived from an EMBL/GenBank/DDBJ whole genome shotgun (WGS) entry which is preliminary data.</text>
</comment>
<dbReference type="AlphaFoldDB" id="W1IW57"/>
<name>W1IW57_9GAMM</name>
<protein>
    <submittedName>
        <fullName evidence="1">Uncharacterized protein</fullName>
    </submittedName>
</protein>
<organism evidence="1 2">
    <name type="scientific">Xenorhabdus cabanillasii JM26</name>
    <dbReference type="NCBI Taxonomy" id="1427517"/>
    <lineage>
        <taxon>Bacteria</taxon>
        <taxon>Pseudomonadati</taxon>
        <taxon>Pseudomonadota</taxon>
        <taxon>Gammaproteobacteria</taxon>
        <taxon>Enterobacterales</taxon>
        <taxon>Morganellaceae</taxon>
        <taxon>Xenorhabdus</taxon>
    </lineage>
</organism>
<dbReference type="EMBL" id="CBXE010000081">
    <property type="protein sequence ID" value="CDL82684.1"/>
    <property type="molecule type" value="Genomic_DNA"/>
</dbReference>
<dbReference type="Proteomes" id="UP000019197">
    <property type="component" value="Unassembled WGS sequence"/>
</dbReference>
<reference evidence="1 2" key="1">
    <citation type="submission" date="2013-11" db="EMBL/GenBank/DDBJ databases">
        <title>Draft genome sequence and annotation of the entomopathogenic bacterium, Xenorhabdus cabanillasi strain JM26.</title>
        <authorList>
            <person name="Gualtieri M."/>
            <person name="Ogier J.C."/>
            <person name="Pages S."/>
            <person name="Givaudan A."/>
            <person name="Gaudriault S."/>
        </authorList>
    </citation>
    <scope>NUCLEOTIDE SEQUENCE [LARGE SCALE GENOMIC DNA]</scope>
    <source>
        <strain evidence="1 2">JM26</strain>
    </source>
</reference>
<evidence type="ECO:0000313" key="1">
    <source>
        <dbReference type="EMBL" id="CDL82684.1"/>
    </source>
</evidence>
<proteinExistence type="predicted"/>